<dbReference type="Ensembl" id="ENSNBRT00000016702.1">
    <property type="protein sequence ID" value="ENSNBRP00000016267.1"/>
    <property type="gene ID" value="ENSNBRG00000012540.1"/>
</dbReference>
<dbReference type="STRING" id="32507.ENSNBRP00000016267"/>
<dbReference type="InterPro" id="IPR039902">
    <property type="entry name" value="CCDC148/CCDC112"/>
</dbReference>
<evidence type="ECO:0000313" key="3">
    <source>
        <dbReference type="Ensembl" id="ENSNBRP00000016267.1"/>
    </source>
</evidence>
<dbReference type="PANTHER" id="PTHR21549">
    <property type="entry name" value="MUTATED IN BLADDER CANCER 1"/>
    <property type="match status" value="1"/>
</dbReference>
<dbReference type="OMA" id="ENWSHAV"/>
<reference evidence="3" key="2">
    <citation type="submission" date="2025-09" db="UniProtKB">
        <authorList>
            <consortium name="Ensembl"/>
        </authorList>
    </citation>
    <scope>IDENTIFICATION</scope>
</reference>
<evidence type="ECO:0000256" key="1">
    <source>
        <dbReference type="ARBA" id="ARBA00023054"/>
    </source>
</evidence>
<organism evidence="3 4">
    <name type="scientific">Neolamprologus brichardi</name>
    <name type="common">Fairy cichlid</name>
    <name type="synonym">Lamprologus brichardi</name>
    <dbReference type="NCBI Taxonomy" id="32507"/>
    <lineage>
        <taxon>Eukaryota</taxon>
        <taxon>Metazoa</taxon>
        <taxon>Chordata</taxon>
        <taxon>Craniata</taxon>
        <taxon>Vertebrata</taxon>
        <taxon>Euteleostomi</taxon>
        <taxon>Actinopterygii</taxon>
        <taxon>Neopterygii</taxon>
        <taxon>Teleostei</taxon>
        <taxon>Neoteleostei</taxon>
        <taxon>Acanthomorphata</taxon>
        <taxon>Ovalentaria</taxon>
        <taxon>Cichlomorphae</taxon>
        <taxon>Cichliformes</taxon>
        <taxon>Cichlidae</taxon>
        <taxon>African cichlids</taxon>
        <taxon>Pseudocrenilabrinae</taxon>
        <taxon>Lamprologini</taxon>
        <taxon>Neolamprologus</taxon>
    </lineage>
</organism>
<dbReference type="AlphaFoldDB" id="A0A3Q4HGZ0"/>
<dbReference type="Bgee" id="ENSNBRG00000012540">
    <property type="expression patterns" value="Expressed in testis and 3 other cell types or tissues"/>
</dbReference>
<evidence type="ECO:0000256" key="2">
    <source>
        <dbReference type="SAM" id="MobiDB-lite"/>
    </source>
</evidence>
<reference evidence="3" key="1">
    <citation type="submission" date="2025-08" db="UniProtKB">
        <authorList>
            <consortium name="Ensembl"/>
        </authorList>
    </citation>
    <scope>IDENTIFICATION</scope>
</reference>
<keyword evidence="4" id="KW-1185">Reference proteome</keyword>
<sequence length="318" mass="38202">EDMLEDLDLGYSDGYATACINLQKQLMKIHNGVRKFQRHLTDVKPTPECKFYSFMLKWTISAFPYSSHIYYTEFLKEEWTCRQEITAYEKKIENWSHAVKTNPKLPAAPTTKPPDRDLPAEVRALEVFLQKTGGSYGGWDQYDHEAFLKVWVKHSGEPGYRKEAKLYLPGKTMEEIEQHEEWHQELIYLQDRKKEVMTKHEERRRQLEVKLTVEEQLRLRRVEEEEQERRRRAEEEREREERRKEATKSIRRFNERKIKLRVGKRLTFCRFFHIQVDNHVNRDPSRLIRPTKGWEERLKHVGPSGDGPMLQMFHRSAS</sequence>
<evidence type="ECO:0008006" key="5">
    <source>
        <dbReference type="Google" id="ProtNLM"/>
    </source>
</evidence>
<name>A0A3Q4HGZ0_NEOBR</name>
<protein>
    <recommendedName>
        <fullName evidence="5">Coiled-coil domain containing 112</fullName>
    </recommendedName>
</protein>
<dbReference type="PANTHER" id="PTHR21549:SF0">
    <property type="entry name" value="COILED-COIL DOMAIN-CONTAINING PROTEIN 112"/>
    <property type="match status" value="1"/>
</dbReference>
<evidence type="ECO:0000313" key="4">
    <source>
        <dbReference type="Proteomes" id="UP000261580"/>
    </source>
</evidence>
<dbReference type="Proteomes" id="UP000261580">
    <property type="component" value="Unassembled WGS sequence"/>
</dbReference>
<accession>A0A3Q4HGZ0</accession>
<proteinExistence type="predicted"/>
<feature type="region of interest" description="Disordered" evidence="2">
    <location>
        <begin position="224"/>
        <end position="247"/>
    </location>
</feature>
<dbReference type="GeneTree" id="ENSGT00940000153988"/>
<keyword evidence="1" id="KW-0175">Coiled coil</keyword>